<keyword evidence="2" id="KW-1185">Reference proteome</keyword>
<protein>
    <submittedName>
        <fullName evidence="1">LORF2 protein</fullName>
    </submittedName>
</protein>
<dbReference type="Proteomes" id="UP000475037">
    <property type="component" value="Unassembled WGS sequence"/>
</dbReference>
<gene>
    <name evidence="1" type="ORF">FOF47_R18839</name>
</gene>
<reference evidence="1 2" key="1">
    <citation type="submission" date="2019-11" db="EMBL/GenBank/DDBJ databases">
        <authorList>
            <person name="Yang C."/>
            <person name="Li F."/>
        </authorList>
    </citation>
    <scope>NUCLEOTIDE SEQUENCE [LARGE SCALE GENOMIC DNA]</scope>
    <source>
        <strain evidence="1">KB4526</strain>
        <tissue evidence="1">Muscle</tissue>
    </source>
</reference>
<comment type="caution">
    <text evidence="1">The sequence shown here is derived from an EMBL/GenBank/DDBJ whole genome shotgun (WGS) entry which is preliminary data.</text>
</comment>
<proteinExistence type="predicted"/>
<feature type="non-terminal residue" evidence="1">
    <location>
        <position position="100"/>
    </location>
</feature>
<name>A0A6G1AN20_CROCR</name>
<feature type="non-terminal residue" evidence="1">
    <location>
        <position position="1"/>
    </location>
</feature>
<sequence length="100" mass="12272">KKKEISKINHLSFHLRKLERKEQIKSKVCRRKKIIRIRVEIHNTENRKSIEKTDKTKSWFFVKIEKINKPLTRLRKKKKKKTQIADIRNETRDIITIPRD</sequence>
<accession>A0A6G1AN20</accession>
<evidence type="ECO:0000313" key="1">
    <source>
        <dbReference type="EMBL" id="KAF0877126.1"/>
    </source>
</evidence>
<dbReference type="EMBL" id="VOAJ01004603">
    <property type="protein sequence ID" value="KAF0877126.1"/>
    <property type="molecule type" value="Genomic_DNA"/>
</dbReference>
<organism evidence="1 2">
    <name type="scientific">Crocuta crocuta</name>
    <name type="common">Spotted hyena</name>
    <dbReference type="NCBI Taxonomy" id="9678"/>
    <lineage>
        <taxon>Eukaryota</taxon>
        <taxon>Metazoa</taxon>
        <taxon>Chordata</taxon>
        <taxon>Craniata</taxon>
        <taxon>Vertebrata</taxon>
        <taxon>Euteleostomi</taxon>
        <taxon>Mammalia</taxon>
        <taxon>Eutheria</taxon>
        <taxon>Laurasiatheria</taxon>
        <taxon>Carnivora</taxon>
        <taxon>Feliformia</taxon>
        <taxon>Hyaenidae</taxon>
        <taxon>Crocuta</taxon>
    </lineage>
</organism>
<dbReference type="AlphaFoldDB" id="A0A6G1AN20"/>
<evidence type="ECO:0000313" key="2">
    <source>
        <dbReference type="Proteomes" id="UP000475037"/>
    </source>
</evidence>